<keyword evidence="3" id="KW-1185">Reference proteome</keyword>
<dbReference type="EMBL" id="NPDU01000009">
    <property type="protein sequence ID" value="PJZ63058.1"/>
    <property type="molecule type" value="Genomic_DNA"/>
</dbReference>
<dbReference type="Pfam" id="PF09837">
    <property type="entry name" value="DUF2064"/>
    <property type="match status" value="1"/>
</dbReference>
<dbReference type="Gene3D" id="3.90.550.10">
    <property type="entry name" value="Spore Coat Polysaccharide Biosynthesis Protein SpsA, Chain A"/>
    <property type="match status" value="1"/>
</dbReference>
<keyword evidence="1" id="KW-0808">Transferase</keyword>
<organism evidence="1 4">
    <name type="scientific">Leptospira adleri</name>
    <dbReference type="NCBI Taxonomy" id="2023186"/>
    <lineage>
        <taxon>Bacteria</taxon>
        <taxon>Pseudomonadati</taxon>
        <taxon>Spirochaetota</taxon>
        <taxon>Spirochaetia</taxon>
        <taxon>Leptospirales</taxon>
        <taxon>Leptospiraceae</taxon>
        <taxon>Leptospira</taxon>
    </lineage>
</organism>
<dbReference type="GO" id="GO:0016740">
    <property type="term" value="F:transferase activity"/>
    <property type="evidence" value="ECO:0007669"/>
    <property type="project" value="UniProtKB-KW"/>
</dbReference>
<dbReference type="EMBL" id="NPDV01000007">
    <property type="protein sequence ID" value="PJZ53473.1"/>
    <property type="molecule type" value="Genomic_DNA"/>
</dbReference>
<dbReference type="AlphaFoldDB" id="A0A2M9YPK9"/>
<gene>
    <name evidence="2" type="ORF">CH376_05185</name>
    <name evidence="1" type="ORF">CH380_09825</name>
</gene>
<dbReference type="InterPro" id="IPR018641">
    <property type="entry name" value="Trfase_1_rSAM/seldom-assoc"/>
</dbReference>
<protein>
    <submittedName>
        <fullName evidence="1">Transferase 1, rSAM/selenodomain-associated protein</fullName>
    </submittedName>
</protein>
<name>A0A2M9YPK9_9LEPT</name>
<evidence type="ECO:0000313" key="1">
    <source>
        <dbReference type="EMBL" id="PJZ53473.1"/>
    </source>
</evidence>
<comment type="caution">
    <text evidence="1">The sequence shown here is derived from an EMBL/GenBank/DDBJ whole genome shotgun (WGS) entry which is preliminary data.</text>
</comment>
<dbReference type="RefSeq" id="WP_100785565.1">
    <property type="nucleotide sequence ID" value="NZ_NPDU01000009.1"/>
</dbReference>
<dbReference type="PANTHER" id="PTHR36529:SF1">
    <property type="entry name" value="GLYCOSYLTRANSFERASE"/>
    <property type="match status" value="1"/>
</dbReference>
<dbReference type="PANTHER" id="PTHR36529">
    <property type="entry name" value="SLL1095 PROTEIN"/>
    <property type="match status" value="1"/>
</dbReference>
<dbReference type="NCBIfam" id="TIGR04282">
    <property type="entry name" value="glyco_like_cofC"/>
    <property type="match status" value="1"/>
</dbReference>
<sequence>MQTEESLILFLRNPVIGRVKTRLAKTLGDRTALSLYVQLLEITRKQIQNLNIPVRLYFDSIPDFELSDWGKQTSIHLQTGEDLGERMRNAFLETFQIGFKKAVIIGSDCPDLEAKHIREAFSALELRDAAIGPAKDGGYYLLALKSVYPEIFKDIPWSSEKVFAMTLEKLQLARKDVWILPLLNDIDVEADVRPYLPSGKLVI</sequence>
<accession>A0A2M9YPK9</accession>
<dbReference type="Proteomes" id="UP000232188">
    <property type="component" value="Unassembled WGS sequence"/>
</dbReference>
<evidence type="ECO:0000313" key="2">
    <source>
        <dbReference type="EMBL" id="PJZ63058.1"/>
    </source>
</evidence>
<reference evidence="3 4" key="1">
    <citation type="submission" date="2017-07" db="EMBL/GenBank/DDBJ databases">
        <title>Leptospira spp. isolated from tropical soils.</title>
        <authorList>
            <person name="Thibeaux R."/>
            <person name="Iraola G."/>
            <person name="Ferres I."/>
            <person name="Bierque E."/>
            <person name="Girault D."/>
            <person name="Soupe-Gilbert M.-E."/>
            <person name="Picardeau M."/>
            <person name="Goarant C."/>
        </authorList>
    </citation>
    <scope>NUCLEOTIDE SEQUENCE [LARGE SCALE GENOMIC DNA]</scope>
    <source>
        <strain evidence="1 4">FH2-B-C1</strain>
        <strain evidence="2 3">FH2-B-D1</strain>
    </source>
</reference>
<dbReference type="SUPFAM" id="SSF53448">
    <property type="entry name" value="Nucleotide-diphospho-sugar transferases"/>
    <property type="match status" value="1"/>
</dbReference>
<evidence type="ECO:0000313" key="3">
    <source>
        <dbReference type="Proteomes" id="UP000232149"/>
    </source>
</evidence>
<evidence type="ECO:0000313" key="4">
    <source>
        <dbReference type="Proteomes" id="UP000232188"/>
    </source>
</evidence>
<dbReference type="Proteomes" id="UP000232149">
    <property type="component" value="Unassembled WGS sequence"/>
</dbReference>
<dbReference type="InterPro" id="IPR029044">
    <property type="entry name" value="Nucleotide-diphossugar_trans"/>
</dbReference>
<proteinExistence type="predicted"/>